<dbReference type="InterPro" id="IPR000198">
    <property type="entry name" value="RhoGAP_dom"/>
</dbReference>
<evidence type="ECO:0000259" key="12">
    <source>
        <dbReference type="PROSITE" id="PS50238"/>
    </source>
</evidence>
<dbReference type="Gene3D" id="2.30.29.30">
    <property type="entry name" value="Pleckstrin-homology domain (PH domain)/Phosphotyrosine-binding domain (PTB)"/>
    <property type="match status" value="5"/>
</dbReference>
<dbReference type="GeneTree" id="ENSGT00940000158869"/>
<dbReference type="Pfam" id="PF01412">
    <property type="entry name" value="ArfGap"/>
    <property type="match status" value="1"/>
</dbReference>
<dbReference type="Pfam" id="PF00169">
    <property type="entry name" value="PH"/>
    <property type="match status" value="3"/>
</dbReference>
<evidence type="ECO:0000256" key="6">
    <source>
        <dbReference type="PROSITE-ProRule" id="PRU00288"/>
    </source>
</evidence>
<feature type="domain" description="Arf-GAP" evidence="10">
    <location>
        <begin position="450"/>
        <end position="573"/>
    </location>
</feature>
<dbReference type="CDD" id="cd04385">
    <property type="entry name" value="RhoGAP_ARAP"/>
    <property type="match status" value="1"/>
</dbReference>
<dbReference type="InterPro" id="IPR011993">
    <property type="entry name" value="PH-like_dom_sf"/>
</dbReference>
<dbReference type="GO" id="GO:0005547">
    <property type="term" value="F:phosphatidylinositol-3,4,5-trisphosphate binding"/>
    <property type="evidence" value="ECO:0007669"/>
    <property type="project" value="InterPro"/>
</dbReference>
<dbReference type="InterPro" id="IPR038508">
    <property type="entry name" value="ArfGAP_dom_sf"/>
</dbReference>
<dbReference type="SUPFAM" id="SSF50729">
    <property type="entry name" value="PH domain-like"/>
    <property type="match status" value="5"/>
</dbReference>
<dbReference type="SUPFAM" id="SSF47769">
    <property type="entry name" value="SAM/Pointed domain"/>
    <property type="match status" value="1"/>
</dbReference>
<accession>A0A3P8TKM2</accession>
<dbReference type="InterPro" id="IPR001660">
    <property type="entry name" value="SAM"/>
</dbReference>
<evidence type="ECO:0000256" key="3">
    <source>
        <dbReference type="ARBA" id="ARBA00022490"/>
    </source>
</evidence>
<feature type="region of interest" description="Disordered" evidence="7">
    <location>
        <begin position="155"/>
        <end position="185"/>
    </location>
</feature>
<evidence type="ECO:0000259" key="9">
    <source>
        <dbReference type="PROSITE" id="PS50105"/>
    </source>
</evidence>
<evidence type="ECO:0000313" key="14">
    <source>
        <dbReference type="Proteomes" id="UP000265080"/>
    </source>
</evidence>
<evidence type="ECO:0000259" key="11">
    <source>
        <dbReference type="PROSITE" id="PS50200"/>
    </source>
</evidence>
<dbReference type="Pfam" id="PF00536">
    <property type="entry name" value="SAM_1"/>
    <property type="match status" value="1"/>
</dbReference>
<dbReference type="InterPro" id="IPR001164">
    <property type="entry name" value="ArfGAP_dom"/>
</dbReference>
<dbReference type="PROSITE" id="PS50105">
    <property type="entry name" value="SAM_DOMAIN"/>
    <property type="match status" value="1"/>
</dbReference>
<dbReference type="SMART" id="SM00233">
    <property type="entry name" value="PH"/>
    <property type="match status" value="5"/>
</dbReference>
<reference evidence="13 14" key="1">
    <citation type="submission" date="2018-03" db="EMBL/GenBank/DDBJ databases">
        <title>Finding Nemo's genes: A chromosome-scale reference assembly of the genome of the orange clownfish Amphiprion percula.</title>
        <authorList>
            <person name="Lehmann R."/>
        </authorList>
    </citation>
    <scope>NUCLEOTIDE SEQUENCE</scope>
</reference>
<dbReference type="PRINTS" id="PR00405">
    <property type="entry name" value="REVINTRACTNG"/>
</dbReference>
<evidence type="ECO:0000256" key="4">
    <source>
        <dbReference type="ARBA" id="ARBA00022553"/>
    </source>
</evidence>
<dbReference type="InterPro" id="IPR000159">
    <property type="entry name" value="RA_dom"/>
</dbReference>
<feature type="compositionally biased region" description="Basic and acidic residues" evidence="7">
    <location>
        <begin position="161"/>
        <end position="178"/>
    </location>
</feature>
<proteinExistence type="predicted"/>
<name>A0A3P8TKM2_AMPPE</name>
<feature type="domain" description="SAM" evidence="9">
    <location>
        <begin position="10"/>
        <end position="69"/>
    </location>
</feature>
<dbReference type="GO" id="GO:0007165">
    <property type="term" value="P:signal transduction"/>
    <property type="evidence" value="ECO:0007669"/>
    <property type="project" value="InterPro"/>
</dbReference>
<dbReference type="Ensembl" id="ENSAPET00000027177.1">
    <property type="protein sequence ID" value="ENSAPEP00000026470.1"/>
    <property type="gene ID" value="ENSAPEG00000018580.1"/>
</dbReference>
<dbReference type="PROSITE" id="PS50200">
    <property type="entry name" value="RA"/>
    <property type="match status" value="1"/>
</dbReference>
<dbReference type="CDD" id="cd13254">
    <property type="entry name" value="PH2_ARAP"/>
    <property type="match status" value="1"/>
</dbReference>
<dbReference type="GO" id="GO:0008270">
    <property type="term" value="F:zinc ion binding"/>
    <property type="evidence" value="ECO:0007669"/>
    <property type="project" value="UniProtKB-KW"/>
</dbReference>
<dbReference type="InterPro" id="IPR001849">
    <property type="entry name" value="PH_domain"/>
</dbReference>
<keyword evidence="14" id="KW-1185">Reference proteome</keyword>
<feature type="domain" description="PH" evidence="8">
    <location>
        <begin position="757"/>
        <end position="855"/>
    </location>
</feature>
<dbReference type="Gene3D" id="3.10.20.90">
    <property type="entry name" value="Phosphatidylinositol 3-kinase Catalytic Subunit, Chain A, domain 1"/>
    <property type="match status" value="1"/>
</dbReference>
<dbReference type="PROSITE" id="PS50115">
    <property type="entry name" value="ARFGAP"/>
    <property type="match status" value="1"/>
</dbReference>
<dbReference type="InterPro" id="IPR013761">
    <property type="entry name" value="SAM/pointed_sf"/>
</dbReference>
<feature type="domain" description="Ras-associating" evidence="11">
    <location>
        <begin position="1069"/>
        <end position="1163"/>
    </location>
</feature>
<dbReference type="SMART" id="SM00105">
    <property type="entry name" value="ArfGap"/>
    <property type="match status" value="1"/>
</dbReference>
<keyword evidence="3" id="KW-0963">Cytoplasm</keyword>
<dbReference type="CDD" id="cd17228">
    <property type="entry name" value="RA_ARAP3"/>
    <property type="match status" value="1"/>
</dbReference>
<feature type="compositionally biased region" description="Basic and acidic residues" evidence="7">
    <location>
        <begin position="1403"/>
        <end position="1415"/>
    </location>
</feature>
<dbReference type="GO" id="GO:0005096">
    <property type="term" value="F:GTPase activator activity"/>
    <property type="evidence" value="ECO:0007669"/>
    <property type="project" value="UniProtKB-KW"/>
</dbReference>
<dbReference type="SUPFAM" id="SSF57863">
    <property type="entry name" value="ArfGap/RecO-like zinc finger"/>
    <property type="match status" value="1"/>
</dbReference>
<dbReference type="Gene3D" id="1.10.150.50">
    <property type="entry name" value="Transcription Factor, Ets-1"/>
    <property type="match status" value="1"/>
</dbReference>
<feature type="region of interest" description="Disordered" evidence="7">
    <location>
        <begin position="1403"/>
        <end position="1433"/>
    </location>
</feature>
<keyword evidence="6" id="KW-0479">Metal-binding</keyword>
<dbReference type="InterPro" id="IPR037278">
    <property type="entry name" value="ARFGAP/RecO"/>
</dbReference>
<comment type="subcellular location">
    <subcellularLocation>
        <location evidence="1">Cytoplasm</location>
    </subcellularLocation>
</comment>
<dbReference type="Pfam" id="PF00620">
    <property type="entry name" value="RhoGAP"/>
    <property type="match status" value="1"/>
</dbReference>
<dbReference type="InterPro" id="IPR008936">
    <property type="entry name" value="Rho_GTPase_activation_prot"/>
</dbReference>
<dbReference type="GO" id="GO:0005737">
    <property type="term" value="C:cytoplasm"/>
    <property type="evidence" value="ECO:0007669"/>
    <property type="project" value="UniProtKB-SubCell"/>
</dbReference>
<evidence type="ECO:0000259" key="10">
    <source>
        <dbReference type="PROSITE" id="PS50115"/>
    </source>
</evidence>
<dbReference type="PROSITE" id="PS50238">
    <property type="entry name" value="RHOGAP"/>
    <property type="match status" value="1"/>
</dbReference>
<feature type="domain" description="PH" evidence="8">
    <location>
        <begin position="364"/>
        <end position="453"/>
    </location>
</feature>
<dbReference type="InterPro" id="IPR029071">
    <property type="entry name" value="Ubiquitin-like_domsf"/>
</dbReference>
<keyword evidence="4" id="KW-0597">Phosphoprotein</keyword>
<keyword evidence="5" id="KW-0677">Repeat</keyword>
<feature type="domain" description="PH" evidence="8">
    <location>
        <begin position="257"/>
        <end position="349"/>
    </location>
</feature>
<dbReference type="PANTHER" id="PTHR45899">
    <property type="entry name" value="RHO GTPASE ACTIVATING PROTEIN AT 15B, ISOFORM C"/>
    <property type="match status" value="1"/>
</dbReference>
<feature type="domain" description="PH" evidence="8">
    <location>
        <begin position="631"/>
        <end position="746"/>
    </location>
</feature>
<keyword evidence="6" id="KW-0862">Zinc</keyword>
<reference evidence="13" key="3">
    <citation type="submission" date="2025-09" db="UniProtKB">
        <authorList>
            <consortium name="Ensembl"/>
        </authorList>
    </citation>
    <scope>IDENTIFICATION</scope>
</reference>
<dbReference type="SUPFAM" id="SSF54236">
    <property type="entry name" value="Ubiquitin-like"/>
    <property type="match status" value="1"/>
</dbReference>
<dbReference type="Pfam" id="PF00788">
    <property type="entry name" value="RA"/>
    <property type="match status" value="1"/>
</dbReference>
<dbReference type="SUPFAM" id="SSF48350">
    <property type="entry name" value="GTPase activation domain, GAP"/>
    <property type="match status" value="1"/>
</dbReference>
<sequence length="1481" mass="168023">MASLSGSTPVETLLAAIHLERYLEIFRRASLLLARDFTHLDHEALVSLGVTATGHRKRILRLIGHIQRAEGQRVNQSADLPRDRCQSVTDICSSDRGRGAVATVVKPVPKPRTVFSRRRTAPIHFCPTPETVPPPPRRLSQESICFAALDGLTLGDTPTPEDSRTATDLRLSRGERTKPIRSRSLSDAGGVCHRFLWTKRLSQVLHSGDSQGYSTVGEAPPAPHCLSLPPHTFPLEADEDLTISPYASYTSLTERAPPIISGWLDKLSPQGNYVFQKRYVKFDGKNLMYFGSEKDVYPKGVIPLAAIQMTRPSKDNKFEIVTSQRIFVFRTDSEVLRRRWVSTLQEHVRDQMVFGRRRFGPGSHCQRHGFLELKGTKSKVYAAINTDQIWLHKNEQCFRNGIGITIIEARGATIRDGKHKSFDLITLYKTFSFTAESEREKRDWMEALQESIAETLSDYEVAEKIWSNRSNRMCADCKALNPDWASINLCVIICKNCAGQHRGLGTMVSKVQSLKLDTSVWSNEIVQLFIMLGNDRANDFWAARLSPSEDLDCDASPEQRREFITQKYREGRYRLPHPAFCSQEELLKVLCSAVSEQTLLKTVTQIFSEAESARLSDASSDPSVYDEIMQPVLHSGYLYKSGSVNRGTLSRKTREGRRTGFWCSVDQSLLLYESDRSADPCMQINVKDIVCLGVSRPDSSNTNNGFIDRFRYTFELYLTSAKLYQFGLETADALHSWTKAIGKATTPLSCHCLLTREFERVGLLRYRAMLDPQQWKEAYFVLQKSNLFICPQTDGAAEDIINLNRLQELSITSEVENQEKKDILVLVEKGRTLHLQGVGRTDFSLWYSDIQRAAGGKGNTLREQQLSRNDIPIIVDSCIAFITQYGLGHEGIYRKNGAKSRIKLLMEEFRKDARNVKLRIGDHFIEDVTDVLKRFFREIDDPIFMADLHPLWQEAAKISQKRLRLDRYKEIIRSLPRVNRTTLAALISHLYRVQKCADLNQMCTKNLSLLFAPSLFQTDGKGEHEVKIVEDLIDNYLYVFDIDEEHQTQIELEISLITTWKDTQLSQAGDLIIEVYLEMKMPDCCITLKVSPTMCAEELTNQVLYMRNVPAGDKDVWMAFEAIEDGQLERPLHPKEKVLEQALQWCKMADPSSAYLVVKRVPKREGITILTCGEIMKVGLLRCREEPPKLLQGTRFQERTFQIRDHKLLLLKDKKSIKPEKEWSLKSMKIYIGIRRKLKAPTSRFSCSSPLRYLCCSSEAELWDWITSFLKAQNEDPGPPLLRRHSSSDISKQKFGTMPLVPIRGDESNSSMLSANQTLVRAHLSHHPMKVQPDSFEERSESPGLPEPLYEEVGDFGLQVLKSLETSFRSSGAAETQEVPDHPPLRLVPLDAGHLDHMMVPEAEARTSGSEETRDQSGISSEGGAAGESDVLLQPAVRRRQQLQGVCTPSQELLLQELSSAFIKKAEEEEQEEEGERPYDV</sequence>
<dbReference type="SMART" id="SM00324">
    <property type="entry name" value="RhoGAP"/>
    <property type="match status" value="1"/>
</dbReference>
<dbReference type="STRING" id="161767.ENSAPEP00000026470"/>
<dbReference type="FunFam" id="1.10.220.150:FF:000006">
    <property type="entry name" value="arf-GAP with Rho-GAP domain, ANK repeat and PH domain-containing protein 3"/>
    <property type="match status" value="1"/>
</dbReference>
<organism evidence="13 14">
    <name type="scientific">Amphiprion percula</name>
    <name type="common">Orange clownfish</name>
    <name type="synonym">Lutjanus percula</name>
    <dbReference type="NCBI Taxonomy" id="161767"/>
    <lineage>
        <taxon>Eukaryota</taxon>
        <taxon>Metazoa</taxon>
        <taxon>Chordata</taxon>
        <taxon>Craniata</taxon>
        <taxon>Vertebrata</taxon>
        <taxon>Euteleostomi</taxon>
        <taxon>Actinopterygii</taxon>
        <taxon>Neopterygii</taxon>
        <taxon>Teleostei</taxon>
        <taxon>Neoteleostei</taxon>
        <taxon>Acanthomorphata</taxon>
        <taxon>Ovalentaria</taxon>
        <taxon>Pomacentridae</taxon>
        <taxon>Amphiprion</taxon>
    </lineage>
</organism>
<evidence type="ECO:0000256" key="7">
    <source>
        <dbReference type="SAM" id="MobiDB-lite"/>
    </source>
</evidence>
<evidence type="ECO:0000256" key="5">
    <source>
        <dbReference type="ARBA" id="ARBA00022737"/>
    </source>
</evidence>
<evidence type="ECO:0000256" key="2">
    <source>
        <dbReference type="ARBA" id="ARBA00022468"/>
    </source>
</evidence>
<keyword evidence="2" id="KW-0343">GTPase activation</keyword>
<feature type="domain" description="Rho-GAP" evidence="12">
    <location>
        <begin position="859"/>
        <end position="1040"/>
    </location>
</feature>
<dbReference type="FunFam" id="2.30.29.30:FF:000638">
    <property type="entry name" value="Arf-GAP with Rho-GAP domain, ANK repeat and PH domain-containing protein 3"/>
    <property type="match status" value="1"/>
</dbReference>
<dbReference type="Gene3D" id="1.10.555.10">
    <property type="entry name" value="Rho GTPase activation protein"/>
    <property type="match status" value="1"/>
</dbReference>
<protein>
    <submittedName>
        <fullName evidence="13">ArfGAP with RhoGAP domain, ankyrin repeat and PH domain 3</fullName>
    </submittedName>
</protein>
<evidence type="ECO:0000256" key="1">
    <source>
        <dbReference type="ARBA" id="ARBA00004496"/>
    </source>
</evidence>
<dbReference type="CDD" id="cd13253">
    <property type="entry name" value="PH1_ARAP"/>
    <property type="match status" value="1"/>
</dbReference>
<dbReference type="PROSITE" id="PS50003">
    <property type="entry name" value="PH_DOMAIN"/>
    <property type="match status" value="4"/>
</dbReference>
<dbReference type="InterPro" id="IPR037858">
    <property type="entry name" value="RhoGAP_ARAP"/>
</dbReference>
<keyword evidence="6" id="KW-0863">Zinc-finger</keyword>
<dbReference type="SMART" id="SM00454">
    <property type="entry name" value="SAM"/>
    <property type="match status" value="1"/>
</dbReference>
<evidence type="ECO:0000313" key="13">
    <source>
        <dbReference type="Ensembl" id="ENSAPEP00000026470.1"/>
    </source>
</evidence>
<reference evidence="13" key="2">
    <citation type="submission" date="2025-08" db="UniProtKB">
        <authorList>
            <consortium name="Ensembl"/>
        </authorList>
    </citation>
    <scope>IDENTIFICATION</scope>
</reference>
<dbReference type="Proteomes" id="UP000265080">
    <property type="component" value="Chromosome 13"/>
</dbReference>
<evidence type="ECO:0000259" key="8">
    <source>
        <dbReference type="PROSITE" id="PS50003"/>
    </source>
</evidence>
<dbReference type="InterPro" id="IPR052227">
    <property type="entry name" value="Arf-Rho-GAP_ANK-PH_domain"/>
</dbReference>
<dbReference type="PANTHER" id="PTHR45899:SF4">
    <property type="entry name" value="ARF-GAP WITH RHO-GAP DOMAIN, ANK REPEAT AND PH DOMAIN-CONTAINING PROTEIN 3"/>
    <property type="match status" value="1"/>
</dbReference>
<feature type="compositionally biased region" description="Low complexity" evidence="7">
    <location>
        <begin position="1417"/>
        <end position="1429"/>
    </location>
</feature>
<dbReference type="GO" id="GO:0001946">
    <property type="term" value="P:lymphangiogenesis"/>
    <property type="evidence" value="ECO:0007669"/>
    <property type="project" value="Ensembl"/>
</dbReference>
<dbReference type="Gene3D" id="1.10.220.150">
    <property type="entry name" value="Arf GTPase activating protein"/>
    <property type="match status" value="1"/>
</dbReference>